<dbReference type="AlphaFoldDB" id="K5XT26"/>
<gene>
    <name evidence="1" type="ORF">AGABI1DRAFT_114955</name>
</gene>
<name>K5XT26_AGABU</name>
<accession>K5XT26</accession>
<dbReference type="KEGG" id="abp:AGABI1DRAFT114955"/>
<reference evidence="2" key="1">
    <citation type="journal article" date="2012" name="Proc. Natl. Acad. Sci. U.S.A.">
        <title>Genome sequence of the button mushroom Agaricus bisporus reveals mechanisms governing adaptation to a humic-rich ecological niche.</title>
        <authorList>
            <person name="Morin E."/>
            <person name="Kohler A."/>
            <person name="Baker A.R."/>
            <person name="Foulongne-Oriol M."/>
            <person name="Lombard V."/>
            <person name="Nagy L.G."/>
            <person name="Ohm R.A."/>
            <person name="Patyshakuliyeva A."/>
            <person name="Brun A."/>
            <person name="Aerts A.L."/>
            <person name="Bailey A.M."/>
            <person name="Billette C."/>
            <person name="Coutinho P.M."/>
            <person name="Deakin G."/>
            <person name="Doddapaneni H."/>
            <person name="Floudas D."/>
            <person name="Grimwood J."/>
            <person name="Hilden K."/>
            <person name="Kuees U."/>
            <person name="LaButti K.M."/>
            <person name="Lapidus A."/>
            <person name="Lindquist E.A."/>
            <person name="Lucas S.M."/>
            <person name="Murat C."/>
            <person name="Riley R.W."/>
            <person name="Salamov A.A."/>
            <person name="Schmutz J."/>
            <person name="Subramanian V."/>
            <person name="Woesten H.A.B."/>
            <person name="Xu J."/>
            <person name="Eastwood D.C."/>
            <person name="Foster G.D."/>
            <person name="Sonnenberg A.S."/>
            <person name="Cullen D."/>
            <person name="de Vries R.P."/>
            <person name="Lundell T."/>
            <person name="Hibbett D.S."/>
            <person name="Henrissat B."/>
            <person name="Burton K.S."/>
            <person name="Kerrigan R.W."/>
            <person name="Challen M.P."/>
            <person name="Grigoriev I.V."/>
            <person name="Martin F."/>
        </authorList>
    </citation>
    <scope>NUCLEOTIDE SEQUENCE [LARGE SCALE GENOMIC DNA]</scope>
    <source>
        <strain evidence="2">JB137-S8 / ATCC MYA-4627 / FGSC 10392</strain>
    </source>
</reference>
<evidence type="ECO:0000313" key="1">
    <source>
        <dbReference type="EMBL" id="EKM78140.1"/>
    </source>
</evidence>
<dbReference type="Proteomes" id="UP000008493">
    <property type="component" value="Unassembled WGS sequence"/>
</dbReference>
<keyword evidence="2" id="KW-1185">Reference proteome</keyword>
<dbReference type="EMBL" id="JH971393">
    <property type="protein sequence ID" value="EKM78140.1"/>
    <property type="molecule type" value="Genomic_DNA"/>
</dbReference>
<dbReference type="InParanoid" id="K5XT26"/>
<proteinExistence type="predicted"/>
<organism evidence="1 2">
    <name type="scientific">Agaricus bisporus var. burnettii (strain JB137-S8 / ATCC MYA-4627 / FGSC 10392)</name>
    <name type="common">White button mushroom</name>
    <dbReference type="NCBI Taxonomy" id="597362"/>
    <lineage>
        <taxon>Eukaryota</taxon>
        <taxon>Fungi</taxon>
        <taxon>Dikarya</taxon>
        <taxon>Basidiomycota</taxon>
        <taxon>Agaricomycotina</taxon>
        <taxon>Agaricomycetes</taxon>
        <taxon>Agaricomycetidae</taxon>
        <taxon>Agaricales</taxon>
        <taxon>Agaricineae</taxon>
        <taxon>Agaricaceae</taxon>
        <taxon>Agaricus</taxon>
    </lineage>
</organism>
<evidence type="ECO:0000313" key="2">
    <source>
        <dbReference type="Proteomes" id="UP000008493"/>
    </source>
</evidence>
<dbReference type="GeneID" id="18824534"/>
<dbReference type="RefSeq" id="XP_007331461.1">
    <property type="nucleotide sequence ID" value="XM_007331399.1"/>
</dbReference>
<protein>
    <submittedName>
        <fullName evidence="1">Uncharacterized protein</fullName>
    </submittedName>
</protein>
<sequence length="65" mass="7046">MNRLREEGSKRATVGVLDQAELKSKAKRPWVQAPDLSTLLKNYVENPNLRVGRGGVAAAPSKSVS</sequence>
<dbReference type="HOGENOM" id="CLU_2849138_0_0_1"/>